<dbReference type="SUPFAM" id="SSF89009">
    <property type="entry name" value="GAT-like domain"/>
    <property type="match status" value="1"/>
</dbReference>
<dbReference type="GO" id="GO:0006886">
    <property type="term" value="P:intracellular protein transport"/>
    <property type="evidence" value="ECO:0007669"/>
    <property type="project" value="InterPro"/>
</dbReference>
<gene>
    <name evidence="11" type="primary">LOC103505764</name>
</gene>
<dbReference type="Pfam" id="PF18308">
    <property type="entry name" value="GGA_N-GAT"/>
    <property type="match status" value="1"/>
</dbReference>
<dbReference type="InterPro" id="IPR027422">
    <property type="entry name" value="GGA1-3"/>
</dbReference>
<dbReference type="Pfam" id="PF03127">
    <property type="entry name" value="GAT"/>
    <property type="match status" value="1"/>
</dbReference>
<dbReference type="Gene3D" id="2.60.40.1230">
    <property type="match status" value="1"/>
</dbReference>
<dbReference type="Proteomes" id="UP000079169">
    <property type="component" value="Unplaced"/>
</dbReference>
<keyword evidence="4" id="KW-0813">Transport</keyword>
<name>A0A3Q0IR40_DIACI</name>
<dbReference type="GO" id="GO:0006893">
    <property type="term" value="P:Golgi to plasma membrane transport"/>
    <property type="evidence" value="ECO:0007669"/>
    <property type="project" value="TreeGrafter"/>
</dbReference>
<dbReference type="PaxDb" id="121845-A0A3Q0IR40"/>
<dbReference type="CDD" id="cd03567">
    <property type="entry name" value="VHS_GGA_metazoan"/>
    <property type="match status" value="1"/>
</dbReference>
<accession>A0A3Q0IR40</accession>
<dbReference type="SUPFAM" id="SSF49348">
    <property type="entry name" value="Clathrin adaptor appendage domain"/>
    <property type="match status" value="1"/>
</dbReference>
<evidence type="ECO:0000259" key="9">
    <source>
        <dbReference type="PROSITE" id="PS50909"/>
    </source>
</evidence>
<evidence type="ECO:0000256" key="5">
    <source>
        <dbReference type="ARBA" id="ARBA00022843"/>
    </source>
</evidence>
<dbReference type="GO" id="GO:0031267">
    <property type="term" value="F:small GTPase binding"/>
    <property type="evidence" value="ECO:0007669"/>
    <property type="project" value="InterPro"/>
</dbReference>
<dbReference type="PROSITE" id="PS50909">
    <property type="entry name" value="GAT"/>
    <property type="match status" value="1"/>
</dbReference>
<keyword evidence="5" id="KW-0832">Ubl conjugation</keyword>
<feature type="domain" description="VHS" evidence="8">
    <location>
        <begin position="19"/>
        <end position="149"/>
    </location>
</feature>
<dbReference type="RefSeq" id="XP_026676810.1">
    <property type="nucleotide sequence ID" value="XM_026821009.1"/>
</dbReference>
<dbReference type="SUPFAM" id="SSF48464">
    <property type="entry name" value="ENTH/VHS domain"/>
    <property type="match status" value="1"/>
</dbReference>
<protein>
    <submittedName>
        <fullName evidence="11">LOW QUALITY PROTEIN: ADP-ribosylation factor-binding protein GGA1</fullName>
    </submittedName>
</protein>
<evidence type="ECO:0000256" key="6">
    <source>
        <dbReference type="ARBA" id="ARBA00022927"/>
    </source>
</evidence>
<evidence type="ECO:0000259" key="8">
    <source>
        <dbReference type="PROSITE" id="PS50179"/>
    </source>
</evidence>
<evidence type="ECO:0000256" key="4">
    <source>
        <dbReference type="ARBA" id="ARBA00022448"/>
    </source>
</evidence>
<organism evidence="10 11">
    <name type="scientific">Diaphorina citri</name>
    <name type="common">Asian citrus psyllid</name>
    <dbReference type="NCBI Taxonomy" id="121845"/>
    <lineage>
        <taxon>Eukaryota</taxon>
        <taxon>Metazoa</taxon>
        <taxon>Ecdysozoa</taxon>
        <taxon>Arthropoda</taxon>
        <taxon>Hexapoda</taxon>
        <taxon>Insecta</taxon>
        <taxon>Pterygota</taxon>
        <taxon>Neoptera</taxon>
        <taxon>Paraneoptera</taxon>
        <taxon>Hemiptera</taxon>
        <taxon>Sternorrhyncha</taxon>
        <taxon>Psylloidea</taxon>
        <taxon>Psyllidae</taxon>
        <taxon>Diaphorininae</taxon>
        <taxon>Diaphorina</taxon>
    </lineage>
</organism>
<feature type="region of interest" description="Disordered" evidence="7">
    <location>
        <begin position="152"/>
        <end position="190"/>
    </location>
</feature>
<dbReference type="GO" id="GO:0034394">
    <property type="term" value="P:protein localization to cell surface"/>
    <property type="evidence" value="ECO:0007669"/>
    <property type="project" value="TreeGrafter"/>
</dbReference>
<dbReference type="CTD" id="31902"/>
<dbReference type="PROSITE" id="PS50179">
    <property type="entry name" value="VHS"/>
    <property type="match status" value="1"/>
</dbReference>
<dbReference type="InterPro" id="IPR002014">
    <property type="entry name" value="VHS_dom"/>
</dbReference>
<feature type="region of interest" description="Disordered" evidence="7">
    <location>
        <begin position="222"/>
        <end position="245"/>
    </location>
</feature>
<feature type="compositionally biased region" description="Low complexity" evidence="7">
    <location>
        <begin position="169"/>
        <end position="189"/>
    </location>
</feature>
<dbReference type="PANTHER" id="PTHR45905">
    <property type="entry name" value="GOLGI-LOCALIZED, GAMMA-ADAPTIN EAR CONTAINING, ARF BINDING PROTEIN"/>
    <property type="match status" value="1"/>
</dbReference>
<dbReference type="InterPro" id="IPR038425">
    <property type="entry name" value="GAT_sf"/>
</dbReference>
<comment type="subcellular location">
    <subcellularLocation>
        <location evidence="2">Early endosome</location>
    </subcellularLocation>
    <subcellularLocation>
        <location evidence="1">Golgi apparatus</location>
        <location evidence="1">trans-Golgi network membrane</location>
        <topology evidence="1">Peripheral membrane protein</topology>
    </subcellularLocation>
</comment>
<feature type="domain" description="GAT" evidence="9">
    <location>
        <begin position="258"/>
        <end position="383"/>
    </location>
</feature>
<dbReference type="InterPro" id="IPR041198">
    <property type="entry name" value="GGA_N-GAT"/>
</dbReference>
<evidence type="ECO:0000313" key="11">
    <source>
        <dbReference type="RefSeq" id="XP_026676810.1"/>
    </source>
</evidence>
<dbReference type="GO" id="GO:0005802">
    <property type="term" value="C:trans-Golgi network"/>
    <property type="evidence" value="ECO:0007669"/>
    <property type="project" value="InterPro"/>
</dbReference>
<reference evidence="11" key="1">
    <citation type="submission" date="2025-08" db="UniProtKB">
        <authorList>
            <consortium name="RefSeq"/>
        </authorList>
    </citation>
    <scope>IDENTIFICATION</scope>
</reference>
<keyword evidence="6" id="KW-0653">Protein transport</keyword>
<dbReference type="STRING" id="121845.A0A3Q0IR40"/>
<evidence type="ECO:0000256" key="7">
    <source>
        <dbReference type="SAM" id="MobiDB-lite"/>
    </source>
</evidence>
<dbReference type="InterPro" id="IPR013041">
    <property type="entry name" value="Clathrin_app_Ig-like_sf"/>
</dbReference>
<dbReference type="Gene3D" id="1.20.58.160">
    <property type="match status" value="1"/>
</dbReference>
<dbReference type="Pfam" id="PF00790">
    <property type="entry name" value="VHS"/>
    <property type="match status" value="1"/>
</dbReference>
<dbReference type="SMART" id="SM00288">
    <property type="entry name" value="VHS"/>
    <property type="match status" value="1"/>
</dbReference>
<dbReference type="Gene3D" id="1.25.40.90">
    <property type="match status" value="1"/>
</dbReference>
<evidence type="ECO:0000256" key="1">
    <source>
        <dbReference type="ARBA" id="ARBA00004150"/>
    </source>
</evidence>
<dbReference type="PANTHER" id="PTHR45905:SF1">
    <property type="entry name" value="GOLGI-LOCALIZED, GAMMA-ADAPTIN EAR CONTAINING, ARF BINDING PROTEIN"/>
    <property type="match status" value="1"/>
</dbReference>
<dbReference type="InterPro" id="IPR004152">
    <property type="entry name" value="GAT_dom"/>
</dbReference>
<dbReference type="Gene3D" id="1.20.5.170">
    <property type="match status" value="1"/>
</dbReference>
<dbReference type="InterPro" id="IPR008942">
    <property type="entry name" value="ENTH_VHS"/>
</dbReference>
<dbReference type="KEGG" id="dci:103505764"/>
<keyword evidence="10" id="KW-1185">Reference proteome</keyword>
<dbReference type="GO" id="GO:0043130">
    <property type="term" value="F:ubiquitin binding"/>
    <property type="evidence" value="ECO:0007669"/>
    <property type="project" value="InterPro"/>
</dbReference>
<dbReference type="AlphaFoldDB" id="A0A3Q0IR40"/>
<evidence type="ECO:0000256" key="3">
    <source>
        <dbReference type="ARBA" id="ARBA00008099"/>
    </source>
</evidence>
<proteinExistence type="inferred from homology"/>
<dbReference type="GeneID" id="103505764"/>
<sequence length="552" mass="60409">MDKQLDIITTSLEALLQRGTSPKNVGRDNAAIDAFCGLVNKEPECVPIAAKLIVSKMQSMQEWEALQALQVLEACMQHCGPQFHAEVGKFRFLNELIKLISPKYLGNLTPDAVRTEIIELLYLWTLEYPRESKIREAYEMLKKQQVVQSDPIVSGRRVTPTPPQCSGATLPPSGTLPPGSSHPASTSSSCKLASTRTTSCSILEDENQSKLLAKLTPCSGATLPPSGTLPPGSSHPASTSSSCKISSTRTTSCSILEDENQSKLLAKLLQSKKPEDLQAANKLIRTMVTEEEKKMEQRCKIMMEMESVNNNVALLTEMLDNYSGDPGDWDLIKELHTTCEGFRSNLVTLVQQLPSGDDDLFQLVISSNESLNEALAKYNSILTNMTRVQNNVPLLDMSSGRPSPQHHVPPTPSHLNDLVKYDDLSDGGEMYTIVKFEGKYGEDRWPCQSSVHKGYKLKLQPASSTSLPAFNPFLPSPAITQIMLVACPTNSTQTDASACPPDRSVVCPQGDRSVVCPQGRHAISLKFVISYEVDGESVSDMGEIPELPLSEN</sequence>
<comment type="similarity">
    <text evidence="3">Belongs to the GGA protein family.</text>
</comment>
<dbReference type="GO" id="GO:0035091">
    <property type="term" value="F:phosphatidylinositol binding"/>
    <property type="evidence" value="ECO:0007669"/>
    <property type="project" value="InterPro"/>
</dbReference>
<dbReference type="GO" id="GO:0005769">
    <property type="term" value="C:early endosome"/>
    <property type="evidence" value="ECO:0007669"/>
    <property type="project" value="UniProtKB-SubCell"/>
</dbReference>
<evidence type="ECO:0000313" key="10">
    <source>
        <dbReference type="Proteomes" id="UP000079169"/>
    </source>
</evidence>
<evidence type="ECO:0000256" key="2">
    <source>
        <dbReference type="ARBA" id="ARBA00004412"/>
    </source>
</evidence>